<dbReference type="EMBL" id="JAAEDK010000096">
    <property type="protein sequence ID" value="MBR0662355.1"/>
    <property type="molecule type" value="Genomic_DNA"/>
</dbReference>
<organism evidence="2 3">
    <name type="scientific">Neoroseomonas oryzicola</name>
    <dbReference type="NCBI Taxonomy" id="535904"/>
    <lineage>
        <taxon>Bacteria</taxon>
        <taxon>Pseudomonadati</taxon>
        <taxon>Pseudomonadota</taxon>
        <taxon>Alphaproteobacteria</taxon>
        <taxon>Acetobacterales</taxon>
        <taxon>Acetobacteraceae</taxon>
        <taxon>Neoroseomonas</taxon>
    </lineage>
</organism>
<sequence length="111" mass="11549">MNRRTLLAATLLPLPGIAGATTRLAAPFDVAAIRAAAARPARTRACTAPPAPVTTLQSEPFYTDARFSVPDPARLAADTAATRPLRLFLDAAQRGAEDWLRAAPPDAAACG</sequence>
<dbReference type="InterPro" id="IPR008929">
    <property type="entry name" value="Chondroitin_lyas"/>
</dbReference>
<accession>A0A9X9WPU5</accession>
<reference evidence="2" key="1">
    <citation type="submission" date="2020-01" db="EMBL/GenBank/DDBJ databases">
        <authorList>
            <person name="Rat A."/>
        </authorList>
    </citation>
    <scope>NUCLEOTIDE SEQUENCE</scope>
    <source>
        <strain evidence="2">LMG 31161</strain>
    </source>
</reference>
<gene>
    <name evidence="2" type="ORF">GXW75_24080</name>
</gene>
<proteinExistence type="predicted"/>
<dbReference type="RefSeq" id="WP_211844159.1">
    <property type="nucleotide sequence ID" value="NZ_JAAEDK010000096.1"/>
</dbReference>
<reference evidence="2" key="2">
    <citation type="journal article" date="2021" name="Syst. Appl. Microbiol.">
        <title>Roseomonas hellenica sp. nov., isolated from roots of wild-growing Alkanna tinctoria.</title>
        <authorList>
            <person name="Rat A."/>
            <person name="Naranjo H.D."/>
            <person name="Lebbe L."/>
            <person name="Cnockaert M."/>
            <person name="Krigas N."/>
            <person name="Grigoriadou K."/>
            <person name="Maloupa E."/>
            <person name="Willems A."/>
        </authorList>
    </citation>
    <scope>NUCLEOTIDE SEQUENCE</scope>
    <source>
        <strain evidence="2">LMG 31161</strain>
    </source>
</reference>
<comment type="caution">
    <text evidence="2">The sequence shown here is derived from an EMBL/GenBank/DDBJ whole genome shotgun (WGS) entry which is preliminary data.</text>
</comment>
<evidence type="ECO:0000313" key="3">
    <source>
        <dbReference type="Proteomes" id="UP001138708"/>
    </source>
</evidence>
<dbReference type="Gene3D" id="1.50.10.100">
    <property type="entry name" value="Chondroitin AC/alginate lyase"/>
    <property type="match status" value="1"/>
</dbReference>
<dbReference type="Proteomes" id="UP001138708">
    <property type="component" value="Unassembled WGS sequence"/>
</dbReference>
<evidence type="ECO:0000313" key="2">
    <source>
        <dbReference type="EMBL" id="MBR0662355.1"/>
    </source>
</evidence>
<feature type="signal peptide" evidence="1">
    <location>
        <begin position="1"/>
        <end position="20"/>
    </location>
</feature>
<name>A0A9X9WPU5_9PROT</name>
<protein>
    <submittedName>
        <fullName evidence="2">Uncharacterized protein</fullName>
    </submittedName>
</protein>
<dbReference type="AlphaFoldDB" id="A0A9X9WPU5"/>
<evidence type="ECO:0000256" key="1">
    <source>
        <dbReference type="SAM" id="SignalP"/>
    </source>
</evidence>
<feature type="chain" id="PRO_5040879903" evidence="1">
    <location>
        <begin position="21"/>
        <end position="111"/>
    </location>
</feature>
<keyword evidence="1" id="KW-0732">Signal</keyword>
<feature type="non-terminal residue" evidence="2">
    <location>
        <position position="111"/>
    </location>
</feature>